<evidence type="ECO:0000313" key="4">
    <source>
        <dbReference type="Proteomes" id="UP000475862"/>
    </source>
</evidence>
<dbReference type="SUPFAM" id="SSF50998">
    <property type="entry name" value="Quinoprotein alcohol dehydrogenase-like"/>
    <property type="match status" value="1"/>
</dbReference>
<sequence>MSRPAMIPTLKPKFFFGLTTQVNGNCLFLNENEIVYPASGVLVIYNTVHHKQKYIHLAEPQKVITAMALCINKNVIAVAEKGDKKKPTISIYDLDSMKRKKLLTVLTDLKTDNFINIKFSFDDTYLAALTNGPDFMMYYYNWENSKIESYVKASNPPNAEGPVLDMALNPSDNTICCFVGKGLFRLVTISDSIWRQYGFQKADNLDFSSVCWLNGDRILAGTMDGRIVIVENGELIAVYNVKTMMDFDPKNRIKAPLDVVPLPKESNKRMDIRCCIPIKIGLIFVFGDSCVYYYEKTNHRYKRRNEFLKQSDSNLNALDSDRPMHNIETLSISPKYQKMICVTRRSQLFWAPLAEIPDTSLNAQNIVYFKPLGEDLHHGGISSLSTCKWKPIFITCGKIDHTIRVWDYLNCSLLLSQQYQEDVFSVSLHPSGLYSVAAFTGKVEFQLVHTNGLKAWREFAVTSCNLTEFSTSGHMFALANQFDVDVYCSVKFEKRFTYKGHSNTITAMVWASNDMKLVTCGEDGAIYEFNTRTGERDLDIVHPKTIYMDLAVSNDTNQIFPAAQDGRFKEINNQSVVRDIDLHQGPLDAIALSRSDLILFVAGQNGVVLSLMLPIMAEIKHKEFNMHNKNITKMCMTIDDSNLITCSTDGSICIWKIKDAEGKKVILNDQFAYSDDILVNASDLKNKIENIVELKMRVNELERESKYQITQLMKSKEQQIQELNNNHSIVMKILENKNTEITKKHMADKSRLEMELNLLKDSHAQELEELEANYNKKLLHEYEKYDILQKELIKTNSELEKDMNKSEFEQNEKLQKIVDQYNVKLDEKDKNILKLKEQLIKDKQIMSDLMHKVEEDADREVLEKKANFVTKLRELKQINLNLRGELGSYKMKAKAASKEAEDLGGLIEKYEEDIAQLKVSVKNEEQTIIGLKKQIQVRDDIIEQKESRIFEEKLKMKDLEKQLLLTKENISELELTVEPLIMEIQEKQKTIENMESEMLDMTAVVKQMELRISQQRDKLNACGLELDKKEQMIRDVNRVVKNIQVDINSASEHYQNSAKLKDAVKDLFIKYGNTKTFGISKDEEHDTRMEFTRQRKFLEQSIISLKKRVNVCAKKDDSYSKIMEENMILIDTINKLRQELKQNHKKYENLKSILKIKGSKNHTTTKQTKNNNLQKAITNLDTVEKTALGT</sequence>
<dbReference type="EMBL" id="VYZN01000040">
    <property type="protein sequence ID" value="KAE9531978.1"/>
    <property type="molecule type" value="Genomic_DNA"/>
</dbReference>
<evidence type="ECO:0000256" key="2">
    <source>
        <dbReference type="SAM" id="Coils"/>
    </source>
</evidence>
<dbReference type="SUPFAM" id="SSF50978">
    <property type="entry name" value="WD40 repeat-like"/>
    <property type="match status" value="1"/>
</dbReference>
<keyword evidence="4" id="KW-1185">Reference proteome</keyword>
<dbReference type="InterPro" id="IPR011047">
    <property type="entry name" value="Quinoprotein_ADH-like_sf"/>
</dbReference>
<dbReference type="SMART" id="SM00320">
    <property type="entry name" value="WD40"/>
    <property type="match status" value="5"/>
</dbReference>
<evidence type="ECO:0000313" key="3">
    <source>
        <dbReference type="EMBL" id="KAE9531978.1"/>
    </source>
</evidence>
<dbReference type="OrthoDB" id="10251741at2759"/>
<dbReference type="PROSITE" id="PS50294">
    <property type="entry name" value="WD_REPEATS_REGION"/>
    <property type="match status" value="1"/>
</dbReference>
<feature type="repeat" description="WD" evidence="1">
    <location>
        <begin position="624"/>
        <end position="665"/>
    </location>
</feature>
<dbReference type="Gene3D" id="2.130.10.10">
    <property type="entry name" value="YVTN repeat-like/Quinoprotein amine dehydrogenase"/>
    <property type="match status" value="2"/>
</dbReference>
<dbReference type="PANTHER" id="PTHR32215">
    <property type="entry name" value="CILIA- AND FLAGELLA-ASSOCIATED PROTEIN 57"/>
    <property type="match status" value="1"/>
</dbReference>
<dbReference type="PANTHER" id="PTHR32215:SF0">
    <property type="entry name" value="CILIA- AND FLAGELLA-ASSOCIATED PROTEIN 57"/>
    <property type="match status" value="1"/>
</dbReference>
<dbReference type="InterPro" id="IPR052993">
    <property type="entry name" value="CFA-57"/>
</dbReference>
<accession>A0A6G0TG52</accession>
<organism evidence="3 4">
    <name type="scientific">Aphis glycines</name>
    <name type="common">Soybean aphid</name>
    <dbReference type="NCBI Taxonomy" id="307491"/>
    <lineage>
        <taxon>Eukaryota</taxon>
        <taxon>Metazoa</taxon>
        <taxon>Ecdysozoa</taxon>
        <taxon>Arthropoda</taxon>
        <taxon>Hexapoda</taxon>
        <taxon>Insecta</taxon>
        <taxon>Pterygota</taxon>
        <taxon>Neoptera</taxon>
        <taxon>Paraneoptera</taxon>
        <taxon>Hemiptera</taxon>
        <taxon>Sternorrhyncha</taxon>
        <taxon>Aphidomorpha</taxon>
        <taxon>Aphidoidea</taxon>
        <taxon>Aphididae</taxon>
        <taxon>Aphidini</taxon>
        <taxon>Aphis</taxon>
        <taxon>Aphis</taxon>
    </lineage>
</organism>
<gene>
    <name evidence="3" type="ORF">AGLY_010180</name>
</gene>
<dbReference type="InterPro" id="IPR036322">
    <property type="entry name" value="WD40_repeat_dom_sf"/>
</dbReference>
<name>A0A6G0TG52_APHGL</name>
<dbReference type="AlphaFoldDB" id="A0A6G0TG52"/>
<feature type="coiled-coil region" evidence="2">
    <location>
        <begin position="1130"/>
        <end position="1186"/>
    </location>
</feature>
<feature type="repeat" description="WD" evidence="1">
    <location>
        <begin position="498"/>
        <end position="539"/>
    </location>
</feature>
<dbReference type="Proteomes" id="UP000475862">
    <property type="component" value="Unassembled WGS sequence"/>
</dbReference>
<reference evidence="3 4" key="1">
    <citation type="submission" date="2019-08" db="EMBL/GenBank/DDBJ databases">
        <title>The genome of the soybean aphid Biotype 1, its phylome, world population structure and adaptation to the North American continent.</title>
        <authorList>
            <person name="Giordano R."/>
            <person name="Donthu R.K."/>
            <person name="Hernandez A.G."/>
            <person name="Wright C.L."/>
            <person name="Zimin A.V."/>
        </authorList>
    </citation>
    <scope>NUCLEOTIDE SEQUENCE [LARGE SCALE GENOMIC DNA]</scope>
    <source>
        <tissue evidence="3">Whole aphids</tissue>
    </source>
</reference>
<feature type="coiled-coil region" evidence="2">
    <location>
        <begin position="893"/>
        <end position="1011"/>
    </location>
</feature>
<dbReference type="InterPro" id="IPR001680">
    <property type="entry name" value="WD40_rpt"/>
</dbReference>
<dbReference type="InterPro" id="IPR015943">
    <property type="entry name" value="WD40/YVTN_repeat-like_dom_sf"/>
</dbReference>
<proteinExistence type="predicted"/>
<keyword evidence="2" id="KW-0175">Coiled coil</keyword>
<keyword evidence="1" id="KW-0853">WD repeat</keyword>
<protein>
    <submittedName>
        <fullName evidence="3">Uncharacterized protein</fullName>
    </submittedName>
</protein>
<evidence type="ECO:0000256" key="1">
    <source>
        <dbReference type="PROSITE-ProRule" id="PRU00221"/>
    </source>
</evidence>
<dbReference type="PROSITE" id="PS50082">
    <property type="entry name" value="WD_REPEATS_2"/>
    <property type="match status" value="2"/>
</dbReference>
<dbReference type="Pfam" id="PF00400">
    <property type="entry name" value="WD40"/>
    <property type="match status" value="3"/>
</dbReference>
<comment type="caution">
    <text evidence="3">The sequence shown here is derived from an EMBL/GenBank/DDBJ whole genome shotgun (WGS) entry which is preliminary data.</text>
</comment>
<feature type="coiled-coil region" evidence="2">
    <location>
        <begin position="684"/>
        <end position="838"/>
    </location>
</feature>